<proteinExistence type="predicted"/>
<dbReference type="SUPFAM" id="SSF51197">
    <property type="entry name" value="Clavaminate synthase-like"/>
    <property type="match status" value="1"/>
</dbReference>
<dbReference type="RefSeq" id="WP_219750113.1">
    <property type="nucleotide sequence ID" value="NZ_JAHXZN010000008.1"/>
</dbReference>
<comment type="caution">
    <text evidence="1">The sequence shown here is derived from an EMBL/GenBank/DDBJ whole genome shotgun (WGS) entry which is preliminary data.</text>
</comment>
<accession>A0ABS7BSI1</accession>
<protein>
    <submittedName>
        <fullName evidence="1">Phytanoyl-CoA dioxygenase family protein</fullName>
    </submittedName>
</protein>
<reference evidence="1 2" key="1">
    <citation type="submission" date="2021-07" db="EMBL/GenBank/DDBJ databases">
        <title>Sphingomonas sp.</title>
        <authorList>
            <person name="Feng G."/>
            <person name="Li J."/>
            <person name="Pan M."/>
        </authorList>
    </citation>
    <scope>NUCLEOTIDE SEQUENCE [LARGE SCALE GENOMIC DNA]</scope>
    <source>
        <strain evidence="1 2">RRHST34</strain>
    </source>
</reference>
<dbReference type="Pfam" id="PF05721">
    <property type="entry name" value="PhyH"/>
    <property type="match status" value="1"/>
</dbReference>
<gene>
    <name evidence="1" type="ORF">KZ820_17645</name>
</gene>
<evidence type="ECO:0000313" key="1">
    <source>
        <dbReference type="EMBL" id="MBW6532569.1"/>
    </source>
</evidence>
<dbReference type="GO" id="GO:0051213">
    <property type="term" value="F:dioxygenase activity"/>
    <property type="evidence" value="ECO:0007669"/>
    <property type="project" value="UniProtKB-KW"/>
</dbReference>
<keyword evidence="1" id="KW-0223">Dioxygenase</keyword>
<sequence length="137" mass="14405">MALEDISAANGPLQCYPGSHKLLQVTLAGFGVTLLNGRNPYDLYRTVYEPGIAGVVAQHGPEPHEAHLRNGPALVWSANLASRRSANPSIQAGHDTGRSPIPTSRAAAIQRSCCPTPRKIYLGATRLISAPVGTSVA</sequence>
<keyword evidence="1" id="KW-0560">Oxidoreductase</keyword>
<dbReference type="Gene3D" id="2.60.120.620">
    <property type="entry name" value="q2cbj1_9rhob like domain"/>
    <property type="match status" value="1"/>
</dbReference>
<organism evidence="1 2">
    <name type="scientific">Sphingomonas citri</name>
    <dbReference type="NCBI Taxonomy" id="2862499"/>
    <lineage>
        <taxon>Bacteria</taxon>
        <taxon>Pseudomonadati</taxon>
        <taxon>Pseudomonadota</taxon>
        <taxon>Alphaproteobacteria</taxon>
        <taxon>Sphingomonadales</taxon>
        <taxon>Sphingomonadaceae</taxon>
        <taxon>Sphingomonas</taxon>
    </lineage>
</organism>
<keyword evidence="2" id="KW-1185">Reference proteome</keyword>
<dbReference type="Proteomes" id="UP000759103">
    <property type="component" value="Unassembled WGS sequence"/>
</dbReference>
<dbReference type="EMBL" id="JAHXZN010000008">
    <property type="protein sequence ID" value="MBW6532569.1"/>
    <property type="molecule type" value="Genomic_DNA"/>
</dbReference>
<evidence type="ECO:0000313" key="2">
    <source>
        <dbReference type="Proteomes" id="UP000759103"/>
    </source>
</evidence>
<name>A0ABS7BSI1_9SPHN</name>
<dbReference type="InterPro" id="IPR008775">
    <property type="entry name" value="Phytyl_CoA_dOase-like"/>
</dbReference>